<dbReference type="RefSeq" id="WP_060863388.1">
    <property type="nucleotide sequence ID" value="NZ_LIRB01000148.1"/>
</dbReference>
<gene>
    <name evidence="1" type="ORF">AMQ84_29910</name>
</gene>
<reference evidence="1 2" key="1">
    <citation type="submission" date="2015-08" db="EMBL/GenBank/DDBJ databases">
        <title>Genomes of Paenibacillus riograndensis.</title>
        <authorList>
            <person name="Sant'Anna F.H."/>
            <person name="Souza R."/>
            <person name="Ambrosini A."/>
            <person name="Bach E."/>
            <person name="Fernandes G."/>
            <person name="Balsanelli E."/>
            <person name="Baura V.A."/>
            <person name="Pedrosa F.O."/>
            <person name="Souza E.M."/>
            <person name="Passaglia L."/>
        </authorList>
    </citation>
    <scope>NUCLEOTIDE SEQUENCE [LARGE SCALE GENOMIC DNA]</scope>
    <source>
        <strain evidence="1 2">CAS34</strain>
    </source>
</reference>
<comment type="caution">
    <text evidence="1">The sequence shown here is derived from an EMBL/GenBank/DDBJ whole genome shotgun (WGS) entry which is preliminary data.</text>
</comment>
<proteinExistence type="predicted"/>
<name>A0A132TG14_9BACL</name>
<evidence type="ECO:0000313" key="2">
    <source>
        <dbReference type="Proteomes" id="UP000070475"/>
    </source>
</evidence>
<dbReference type="AlphaFoldDB" id="A0A132TG14"/>
<dbReference type="EMBL" id="LIRB01000148">
    <property type="protein sequence ID" value="KWX70285.1"/>
    <property type="molecule type" value="Genomic_DNA"/>
</dbReference>
<dbReference type="Proteomes" id="UP000070475">
    <property type="component" value="Unassembled WGS sequence"/>
</dbReference>
<organism evidence="1 2">
    <name type="scientific">Paenibacillus riograndensis</name>
    <dbReference type="NCBI Taxonomy" id="483937"/>
    <lineage>
        <taxon>Bacteria</taxon>
        <taxon>Bacillati</taxon>
        <taxon>Bacillota</taxon>
        <taxon>Bacilli</taxon>
        <taxon>Bacillales</taxon>
        <taxon>Paenibacillaceae</taxon>
        <taxon>Paenibacillus</taxon>
        <taxon>Paenibacillus sonchi group</taxon>
    </lineage>
</organism>
<dbReference type="PATRIC" id="fig|483937.3.peg.1919"/>
<keyword evidence="2" id="KW-1185">Reference proteome</keyword>
<evidence type="ECO:0000313" key="1">
    <source>
        <dbReference type="EMBL" id="KWX70285.1"/>
    </source>
</evidence>
<protein>
    <submittedName>
        <fullName evidence="1">Uncharacterized protein</fullName>
    </submittedName>
</protein>
<sequence>MNYLHETTEKQIREVLLKGVPIPEGMLEELVERNSLSTDGMMRLKEIMKNPKNDVKSITVTISDEKIDYLEKLIKSGHVSNHNEGVELLLSEGIKSFFQSKYL</sequence>
<accession>A0A132TG14</accession>